<dbReference type="EMBL" id="JABAYA010000288">
    <property type="protein sequence ID" value="KAF7721249.1"/>
    <property type="molecule type" value="Genomic_DNA"/>
</dbReference>
<evidence type="ECO:0000313" key="3">
    <source>
        <dbReference type="Proteomes" id="UP000605846"/>
    </source>
</evidence>
<organism evidence="2 3">
    <name type="scientific">Apophysomyces ossiformis</name>
    <dbReference type="NCBI Taxonomy" id="679940"/>
    <lineage>
        <taxon>Eukaryota</taxon>
        <taxon>Fungi</taxon>
        <taxon>Fungi incertae sedis</taxon>
        <taxon>Mucoromycota</taxon>
        <taxon>Mucoromycotina</taxon>
        <taxon>Mucoromycetes</taxon>
        <taxon>Mucorales</taxon>
        <taxon>Mucorineae</taxon>
        <taxon>Mucoraceae</taxon>
        <taxon>Apophysomyces</taxon>
    </lineage>
</organism>
<feature type="region of interest" description="Disordered" evidence="1">
    <location>
        <begin position="1"/>
        <end position="36"/>
    </location>
</feature>
<dbReference type="Proteomes" id="UP000605846">
    <property type="component" value="Unassembled WGS sequence"/>
</dbReference>
<dbReference type="InterPro" id="IPR027973">
    <property type="entry name" value="FSAF1-like"/>
</dbReference>
<dbReference type="PANTHER" id="PTHR28096">
    <property type="entry name" value="PROTEIN FAF1"/>
    <property type="match status" value="1"/>
</dbReference>
<keyword evidence="3" id="KW-1185">Reference proteome</keyword>
<dbReference type="InterPro" id="IPR053030">
    <property type="entry name" value="Ribosomal_biogenesis_FAF1-like"/>
</dbReference>
<dbReference type="GO" id="GO:0005730">
    <property type="term" value="C:nucleolus"/>
    <property type="evidence" value="ECO:0007669"/>
    <property type="project" value="TreeGrafter"/>
</dbReference>
<dbReference type="AlphaFoldDB" id="A0A8H7EPL0"/>
<dbReference type="GO" id="GO:0000462">
    <property type="term" value="P:maturation of SSU-rRNA from tricistronic rRNA transcript (SSU-rRNA, 5.8S rRNA, LSU-rRNA)"/>
    <property type="evidence" value="ECO:0007669"/>
    <property type="project" value="TreeGrafter"/>
</dbReference>
<feature type="compositionally biased region" description="Basic residues" evidence="1">
    <location>
        <begin position="158"/>
        <end position="167"/>
    </location>
</feature>
<evidence type="ECO:0000313" key="2">
    <source>
        <dbReference type="EMBL" id="KAF7721249.1"/>
    </source>
</evidence>
<comment type="caution">
    <text evidence="2">The sequence shown here is derived from an EMBL/GenBank/DDBJ whole genome shotgun (WGS) entry which is preliminary data.</text>
</comment>
<feature type="region of interest" description="Disordered" evidence="1">
    <location>
        <begin position="148"/>
        <end position="167"/>
    </location>
</feature>
<name>A0A8H7EPL0_9FUNG</name>
<feature type="compositionally biased region" description="Basic and acidic residues" evidence="1">
    <location>
        <begin position="1"/>
        <end position="11"/>
    </location>
</feature>
<proteinExistence type="predicted"/>
<sequence length="167" mass="19110">MSSKVIKEESTHTPVTTAVSAKEIEEEAENQRKDQELKELLATSKLLEEYHMDEMSSRDRRKHMMSKLENLGVKPSPSIKVPLAMHLGLEAKKKERQQKRLQKAKDLGLYDKSTRHLYVEAKTKKRDRDPGITNGIGKMRGAMLTISKREIAQVNRQGSKKSGRKKK</sequence>
<protein>
    <submittedName>
        <fullName evidence="2">Uncharacterized protein</fullName>
    </submittedName>
</protein>
<evidence type="ECO:0000256" key="1">
    <source>
        <dbReference type="SAM" id="MobiDB-lite"/>
    </source>
</evidence>
<gene>
    <name evidence="2" type="ORF">EC973_005012</name>
</gene>
<dbReference type="OrthoDB" id="5556956at2759"/>
<reference evidence="2" key="1">
    <citation type="submission" date="2020-01" db="EMBL/GenBank/DDBJ databases">
        <title>Genome Sequencing of Three Apophysomyces-Like Fungal Strains Confirms a Novel Fungal Genus in the Mucoromycota with divergent Burkholderia-like Endosymbiotic Bacteria.</title>
        <authorList>
            <person name="Stajich J.E."/>
            <person name="Macias A.M."/>
            <person name="Carter-House D."/>
            <person name="Lovett B."/>
            <person name="Kasson L.R."/>
            <person name="Berry K."/>
            <person name="Grigoriev I."/>
            <person name="Chang Y."/>
            <person name="Spatafora J."/>
            <person name="Kasson M.T."/>
        </authorList>
    </citation>
    <scope>NUCLEOTIDE SEQUENCE</scope>
    <source>
        <strain evidence="2">NRRL A-21654</strain>
    </source>
</reference>
<dbReference type="Pfam" id="PF15375">
    <property type="entry name" value="FSAF1"/>
    <property type="match status" value="1"/>
</dbReference>
<accession>A0A8H7EPL0</accession>
<dbReference type="PANTHER" id="PTHR28096:SF1">
    <property type="entry name" value="PROTEIN FAF1"/>
    <property type="match status" value="1"/>
</dbReference>